<dbReference type="InterPro" id="IPR050061">
    <property type="entry name" value="MurCDEF_pg_biosynth"/>
</dbReference>
<dbReference type="PANTHER" id="PTHR43445:SF5">
    <property type="entry name" value="UDP-N-ACETYLMURAMATE--L-ALANYL-GAMMA-D-GLUTAMYL-MESO-2,6-DIAMINOHEPTANDIOATE LIGASE"/>
    <property type="match status" value="1"/>
</dbReference>
<dbReference type="Gene3D" id="3.40.50.720">
    <property type="entry name" value="NAD(P)-binding Rossmann-like Domain"/>
    <property type="match status" value="1"/>
</dbReference>
<dbReference type="PANTHER" id="PTHR43445">
    <property type="entry name" value="UDP-N-ACETYLMURAMATE--L-ALANINE LIGASE-RELATED"/>
    <property type="match status" value="1"/>
</dbReference>
<dbReference type="InterPro" id="IPR005757">
    <property type="entry name" value="Mpl"/>
</dbReference>
<name>A0A381Y6Y7_9ZZZZ</name>
<keyword evidence="3" id="KW-0067">ATP-binding</keyword>
<feature type="domain" description="Mur ligase C-terminal" evidence="5">
    <location>
        <begin position="305"/>
        <end position="427"/>
    </location>
</feature>
<dbReference type="Gene3D" id="3.90.190.20">
    <property type="entry name" value="Mur ligase, C-terminal domain"/>
    <property type="match status" value="1"/>
</dbReference>
<feature type="domain" description="Mur ligase N-terminal catalytic" evidence="4">
    <location>
        <begin position="1"/>
        <end position="87"/>
    </location>
</feature>
<dbReference type="InterPro" id="IPR036615">
    <property type="entry name" value="Mur_ligase_C_dom_sf"/>
</dbReference>
<dbReference type="SUPFAM" id="SSF53623">
    <property type="entry name" value="MurD-like peptide ligases, catalytic domain"/>
    <property type="match status" value="1"/>
</dbReference>
<dbReference type="GO" id="GO:0071555">
    <property type="term" value="P:cell wall organization"/>
    <property type="evidence" value="ECO:0007669"/>
    <property type="project" value="InterPro"/>
</dbReference>
<keyword evidence="1" id="KW-0436">Ligase</keyword>
<keyword evidence="2" id="KW-0547">Nucleotide-binding</keyword>
<evidence type="ECO:0000259" key="6">
    <source>
        <dbReference type="Pfam" id="PF08245"/>
    </source>
</evidence>
<dbReference type="SUPFAM" id="SSF51984">
    <property type="entry name" value="MurCD N-terminal domain"/>
    <property type="match status" value="1"/>
</dbReference>
<evidence type="ECO:0000256" key="1">
    <source>
        <dbReference type="ARBA" id="ARBA00022598"/>
    </source>
</evidence>
<dbReference type="GO" id="GO:0016881">
    <property type="term" value="F:acid-amino acid ligase activity"/>
    <property type="evidence" value="ECO:0007669"/>
    <property type="project" value="InterPro"/>
</dbReference>
<dbReference type="NCBIfam" id="TIGR01081">
    <property type="entry name" value="mpl"/>
    <property type="match status" value="1"/>
</dbReference>
<dbReference type="InterPro" id="IPR013221">
    <property type="entry name" value="Mur_ligase_cen"/>
</dbReference>
<dbReference type="GO" id="GO:0009252">
    <property type="term" value="P:peptidoglycan biosynthetic process"/>
    <property type="evidence" value="ECO:0007669"/>
    <property type="project" value="InterPro"/>
</dbReference>
<proteinExistence type="predicted"/>
<sequence>MGGVAALAKAAGHQVTGSDQNVYPPMSTQLRKIGIRLYEGYDASQLNDDLDCVVVGNVLSRGNPAIEALLDSGIPYLSGPEWLATHVLADKWVLAVSGTHGKTTTASMLAWILDYAGLAPGFLIGGVPKNFSLSARLGQSKYFVVEADEYDTAFFDKRAKFVHYRPATLVITNIEHDHADIYPDLDSIQWQFHQLLRSVPGRGLISVNGVDSNIDDLISRGVWTPIETFSASDKKSTWWADYNLIGSKSRFSVFRHGEELGQTDWSLLGKHNLENALGAVSAAMHVDVSAEIALEALSEFKGVKRRLEKRGVFGGATLYDDFAHHPTAIGSTLSALRSQNSDRRILAVLEPKSNTMRMGLHGDALGAVFDEAERVFVLSSGSLSWEPTSVLVGLKKKLFVSTEVNELLECLLAEIRNGDQVVLMSNGDFQGLPRLLQQGLESRVTN</sequence>
<evidence type="ECO:0000256" key="2">
    <source>
        <dbReference type="ARBA" id="ARBA00022741"/>
    </source>
</evidence>
<dbReference type="Pfam" id="PF02875">
    <property type="entry name" value="Mur_ligase_C"/>
    <property type="match status" value="1"/>
</dbReference>
<gene>
    <name evidence="7" type="ORF">METZ01_LOCUS125609</name>
</gene>
<reference evidence="7" key="1">
    <citation type="submission" date="2018-05" db="EMBL/GenBank/DDBJ databases">
        <authorList>
            <person name="Lanie J.A."/>
            <person name="Ng W.-L."/>
            <person name="Kazmierczak K.M."/>
            <person name="Andrzejewski T.M."/>
            <person name="Davidsen T.M."/>
            <person name="Wayne K.J."/>
            <person name="Tettelin H."/>
            <person name="Glass J.I."/>
            <person name="Rusch D."/>
            <person name="Podicherti R."/>
            <person name="Tsui H.-C.T."/>
            <person name="Winkler M.E."/>
        </authorList>
    </citation>
    <scope>NUCLEOTIDE SEQUENCE</scope>
</reference>
<protein>
    <recommendedName>
        <fullName evidence="8">UDP-N-acetylmuramate:L-alanyl-gamma-D-glutamyl-meso-diaminopimelate ligase</fullName>
    </recommendedName>
</protein>
<dbReference type="GO" id="GO:0005524">
    <property type="term" value="F:ATP binding"/>
    <property type="evidence" value="ECO:0007669"/>
    <property type="project" value="UniProtKB-KW"/>
</dbReference>
<evidence type="ECO:0000313" key="7">
    <source>
        <dbReference type="EMBL" id="SVA72755.1"/>
    </source>
</evidence>
<dbReference type="InterPro" id="IPR036565">
    <property type="entry name" value="Mur-like_cat_sf"/>
</dbReference>
<dbReference type="EMBL" id="UINC01017527">
    <property type="protein sequence ID" value="SVA72755.1"/>
    <property type="molecule type" value="Genomic_DNA"/>
</dbReference>
<dbReference type="InterPro" id="IPR004101">
    <property type="entry name" value="Mur_ligase_C"/>
</dbReference>
<accession>A0A381Y6Y7</accession>
<dbReference type="Pfam" id="PF08245">
    <property type="entry name" value="Mur_ligase_M"/>
    <property type="match status" value="1"/>
</dbReference>
<evidence type="ECO:0000256" key="3">
    <source>
        <dbReference type="ARBA" id="ARBA00022840"/>
    </source>
</evidence>
<evidence type="ECO:0000259" key="5">
    <source>
        <dbReference type="Pfam" id="PF02875"/>
    </source>
</evidence>
<dbReference type="InterPro" id="IPR000713">
    <property type="entry name" value="Mur_ligase_N"/>
</dbReference>
<feature type="domain" description="Mur ligase central" evidence="6">
    <location>
        <begin position="96"/>
        <end position="283"/>
    </location>
</feature>
<dbReference type="Gene3D" id="3.40.1190.10">
    <property type="entry name" value="Mur-like, catalytic domain"/>
    <property type="match status" value="1"/>
</dbReference>
<organism evidence="7">
    <name type="scientific">marine metagenome</name>
    <dbReference type="NCBI Taxonomy" id="408172"/>
    <lineage>
        <taxon>unclassified sequences</taxon>
        <taxon>metagenomes</taxon>
        <taxon>ecological metagenomes</taxon>
    </lineage>
</organism>
<dbReference type="Pfam" id="PF01225">
    <property type="entry name" value="Mur_ligase"/>
    <property type="match status" value="1"/>
</dbReference>
<dbReference type="SUPFAM" id="SSF53244">
    <property type="entry name" value="MurD-like peptide ligases, peptide-binding domain"/>
    <property type="match status" value="1"/>
</dbReference>
<dbReference type="AlphaFoldDB" id="A0A381Y6Y7"/>
<evidence type="ECO:0000259" key="4">
    <source>
        <dbReference type="Pfam" id="PF01225"/>
    </source>
</evidence>
<evidence type="ECO:0008006" key="8">
    <source>
        <dbReference type="Google" id="ProtNLM"/>
    </source>
</evidence>